<dbReference type="SUPFAM" id="SSF144020">
    <property type="entry name" value="FdhE-like"/>
    <property type="match status" value="1"/>
</dbReference>
<evidence type="ECO:0000313" key="2">
    <source>
        <dbReference type="EMBL" id="RVT93849.1"/>
    </source>
</evidence>
<sequence>MTEAAERPLKPALILGARGLCPSCGKAPLFARFLRPMPHCPACGQDWTAQRADDLPAYIVVFVVGHVLAPFIIAMNISYDVSMLVQMILWPALAVVMSLLMIQPVKGAVIALQWARHMHGFGRG</sequence>
<dbReference type="AlphaFoldDB" id="A0A437M869"/>
<evidence type="ECO:0000313" key="3">
    <source>
        <dbReference type="Proteomes" id="UP000282971"/>
    </source>
</evidence>
<name>A0A437M869_9SPHN</name>
<dbReference type="InterPro" id="IPR024064">
    <property type="entry name" value="FdhE-like_sf"/>
</dbReference>
<feature type="transmembrane region" description="Helical" evidence="1">
    <location>
        <begin position="83"/>
        <end position="102"/>
    </location>
</feature>
<organism evidence="2 3">
    <name type="scientific">Sphingomonas crocodyli</name>
    <dbReference type="NCBI Taxonomy" id="1979270"/>
    <lineage>
        <taxon>Bacteria</taxon>
        <taxon>Pseudomonadati</taxon>
        <taxon>Pseudomonadota</taxon>
        <taxon>Alphaproteobacteria</taxon>
        <taxon>Sphingomonadales</taxon>
        <taxon>Sphingomonadaceae</taxon>
        <taxon>Sphingomonas</taxon>
    </lineage>
</organism>
<evidence type="ECO:0000256" key="1">
    <source>
        <dbReference type="SAM" id="Phobius"/>
    </source>
</evidence>
<dbReference type="Pfam" id="PF06170">
    <property type="entry name" value="DUF983"/>
    <property type="match status" value="1"/>
</dbReference>
<keyword evidence="1" id="KW-0472">Membrane</keyword>
<accession>A0A437M869</accession>
<dbReference type="Proteomes" id="UP000282971">
    <property type="component" value="Unassembled WGS sequence"/>
</dbReference>
<comment type="caution">
    <text evidence="2">The sequence shown here is derived from an EMBL/GenBank/DDBJ whole genome shotgun (WGS) entry which is preliminary data.</text>
</comment>
<keyword evidence="1" id="KW-0812">Transmembrane</keyword>
<proteinExistence type="predicted"/>
<feature type="transmembrane region" description="Helical" evidence="1">
    <location>
        <begin position="55"/>
        <end position="77"/>
    </location>
</feature>
<reference evidence="2 3" key="1">
    <citation type="submission" date="2019-01" db="EMBL/GenBank/DDBJ databases">
        <authorList>
            <person name="Chen W.-M."/>
        </authorList>
    </citation>
    <scope>NUCLEOTIDE SEQUENCE [LARGE SCALE GENOMIC DNA]</scope>
    <source>
        <strain evidence="2 3">CCP-7</strain>
    </source>
</reference>
<dbReference type="OrthoDB" id="9799456at2"/>
<protein>
    <submittedName>
        <fullName evidence="2">DUF983 domain-containing protein</fullName>
    </submittedName>
</protein>
<gene>
    <name evidence="2" type="ORF">EOD43_08300</name>
</gene>
<dbReference type="EMBL" id="SACN01000001">
    <property type="protein sequence ID" value="RVT93849.1"/>
    <property type="molecule type" value="Genomic_DNA"/>
</dbReference>
<keyword evidence="3" id="KW-1185">Reference proteome</keyword>
<dbReference type="InterPro" id="IPR009325">
    <property type="entry name" value="DUF983"/>
</dbReference>
<dbReference type="RefSeq" id="WP_127742879.1">
    <property type="nucleotide sequence ID" value="NZ_SACN01000001.1"/>
</dbReference>
<keyword evidence="1" id="KW-1133">Transmembrane helix</keyword>